<organism evidence="1 2">
    <name type="scientific">Polaribacter ponticola</name>
    <dbReference type="NCBI Taxonomy" id="2978475"/>
    <lineage>
        <taxon>Bacteria</taxon>
        <taxon>Pseudomonadati</taxon>
        <taxon>Bacteroidota</taxon>
        <taxon>Flavobacteriia</taxon>
        <taxon>Flavobacteriales</taxon>
        <taxon>Flavobacteriaceae</taxon>
    </lineage>
</organism>
<dbReference type="EMBL" id="JAOSLC020000003">
    <property type="protein sequence ID" value="MDD7915769.1"/>
    <property type="molecule type" value="Genomic_DNA"/>
</dbReference>
<dbReference type="Proteomes" id="UP001151478">
    <property type="component" value="Unassembled WGS sequence"/>
</dbReference>
<dbReference type="RefSeq" id="WP_265726501.1">
    <property type="nucleotide sequence ID" value="NZ_JAOSLC020000003.1"/>
</dbReference>
<protein>
    <recommendedName>
        <fullName evidence="3">Lipocalin-like domain-containing protein</fullName>
    </recommendedName>
</protein>
<evidence type="ECO:0000313" key="1">
    <source>
        <dbReference type="EMBL" id="MDD7915769.1"/>
    </source>
</evidence>
<reference evidence="1" key="1">
    <citation type="submission" date="2023-02" db="EMBL/GenBank/DDBJ databases">
        <title>Polaribacter ponticola sp. nov., isolated from seawater.</title>
        <authorList>
            <person name="Baek J.H."/>
            <person name="Kim J.M."/>
            <person name="Choi D.G."/>
            <person name="Jeon C.O."/>
        </authorList>
    </citation>
    <scope>NUCLEOTIDE SEQUENCE</scope>
    <source>
        <strain evidence="1">MSW5</strain>
    </source>
</reference>
<gene>
    <name evidence="1" type="ORF">N5A56_015680</name>
</gene>
<keyword evidence="2" id="KW-1185">Reference proteome</keyword>
<name>A0ABT5SD67_9FLAO</name>
<proteinExistence type="predicted"/>
<sequence>MKKLIIHLFFMVACNYTQVKKSSSLNKNSIIGTWKMIYAETIENDSLKVKELSNTSFIKIINKTHFSFFNQEYNSTKNYYSGAGTYTLNKNNYTETLQYTTVAQIKNHQFSFLIELKGDTLIQSGIEKVEAAGINRKIIEKYLKIN</sequence>
<accession>A0ABT5SD67</accession>
<comment type="caution">
    <text evidence="1">The sequence shown here is derived from an EMBL/GenBank/DDBJ whole genome shotgun (WGS) entry which is preliminary data.</text>
</comment>
<evidence type="ECO:0000313" key="2">
    <source>
        <dbReference type="Proteomes" id="UP001151478"/>
    </source>
</evidence>
<dbReference type="Gene3D" id="2.40.128.490">
    <property type="entry name" value="Uncharacterised protein PF14869, DUF4488"/>
    <property type="match status" value="1"/>
</dbReference>
<evidence type="ECO:0008006" key="3">
    <source>
        <dbReference type="Google" id="ProtNLM"/>
    </source>
</evidence>